<dbReference type="Pfam" id="PF20143">
    <property type="entry name" value="NAD_kinase_C"/>
    <property type="match status" value="1"/>
</dbReference>
<dbReference type="GO" id="GO:0003951">
    <property type="term" value="F:NAD+ kinase activity"/>
    <property type="evidence" value="ECO:0007669"/>
    <property type="project" value="InterPro"/>
</dbReference>
<dbReference type="Gene3D" id="3.40.50.10330">
    <property type="entry name" value="Probable inorganic polyphosphate/atp-NAD kinase, domain 1"/>
    <property type="match status" value="1"/>
</dbReference>
<dbReference type="PANTHER" id="PTHR40697">
    <property type="entry name" value="ACETOIN CATABOLISM PROTEIN X"/>
    <property type="match status" value="1"/>
</dbReference>
<gene>
    <name evidence="1" type="ORF">RED65_10599</name>
</gene>
<dbReference type="RefSeq" id="WP_007017257.1">
    <property type="nucleotide sequence ID" value="NZ_CH724113.1"/>
</dbReference>
<accession>Q1N5V6</accession>
<dbReference type="InterPro" id="IPR002504">
    <property type="entry name" value="NADK"/>
</dbReference>
<dbReference type="Proteomes" id="UP000004263">
    <property type="component" value="Unassembled WGS sequence"/>
</dbReference>
<dbReference type="STRING" id="207949.RED65_10599"/>
<dbReference type="SUPFAM" id="SSF111331">
    <property type="entry name" value="NAD kinase/diacylglycerol kinase-like"/>
    <property type="match status" value="1"/>
</dbReference>
<protein>
    <recommendedName>
        <fullName evidence="3">ATP-NAD kinase</fullName>
    </recommendedName>
</protein>
<name>Q1N5V6_9GAMM</name>
<dbReference type="Pfam" id="PF01513">
    <property type="entry name" value="NAD_kinase"/>
    <property type="match status" value="1"/>
</dbReference>
<organism evidence="1 2">
    <name type="scientific">Bermanella marisrubri</name>
    <dbReference type="NCBI Taxonomy" id="207949"/>
    <lineage>
        <taxon>Bacteria</taxon>
        <taxon>Pseudomonadati</taxon>
        <taxon>Pseudomonadota</taxon>
        <taxon>Gammaproteobacteria</taxon>
        <taxon>Oceanospirillales</taxon>
        <taxon>Oceanospirillaceae</taxon>
        <taxon>Bermanella</taxon>
    </lineage>
</organism>
<evidence type="ECO:0008006" key="3">
    <source>
        <dbReference type="Google" id="ProtNLM"/>
    </source>
</evidence>
<dbReference type="InterPro" id="IPR039065">
    <property type="entry name" value="AcoX-like"/>
</dbReference>
<dbReference type="InterPro" id="IPR016064">
    <property type="entry name" value="NAD/diacylglycerol_kinase_sf"/>
</dbReference>
<dbReference type="HOGENOM" id="CLU_064691_0_0_6"/>
<dbReference type="PIRSF" id="PIRSF016907">
    <property type="entry name" value="Kin_ATP-NAD"/>
    <property type="match status" value="1"/>
</dbReference>
<dbReference type="InterPro" id="IPR017438">
    <property type="entry name" value="ATP-NAD_kinase_N"/>
</dbReference>
<sequence>MFRLGLIINPLAGLGGSVALKGSDGVAELALSKGAIAKAQERAKIAFDVFSELKSDIQLITCGGAMGEQLAQSLAYDFEIAYTPSNPLATTADDTKRAASAIRDAGVDLLLFAGGDGTARDVCQIVEDAFPVLGIPAGVKIHSGVYGVTPSASGEVVKLLVNGELVDLKPQDVRDIDEDAFRQNQVKAKLFGEMLVPQAGQFVQSVKQGGVEQEDLVLDDIAAYLIQELEPDVLYLIGSGKTTQYFMNQLHLPSTLLGVDALCNEEVVAQDLTESDILKLLDDYSEVKVILSVIGGQGHILGRGNQQLSAKVIERIGRDNLKIIATKTKLKALEGRPLIVDSGSLELDRNLAGHMEVITGYQDLVLYPVQ</sequence>
<evidence type="ECO:0000313" key="1">
    <source>
        <dbReference type="EMBL" id="EAT13836.1"/>
    </source>
</evidence>
<proteinExistence type="predicted"/>
<keyword evidence="2" id="KW-1185">Reference proteome</keyword>
<comment type="caution">
    <text evidence="1">The sequence shown here is derived from an EMBL/GenBank/DDBJ whole genome shotgun (WGS) entry which is preliminary data.</text>
</comment>
<evidence type="ECO:0000313" key="2">
    <source>
        <dbReference type="Proteomes" id="UP000004263"/>
    </source>
</evidence>
<dbReference type="AlphaFoldDB" id="Q1N5V6"/>
<dbReference type="OrthoDB" id="5511344at2"/>
<dbReference type="InterPro" id="IPR011386">
    <property type="entry name" value="Put_ATP-NAD_kin"/>
</dbReference>
<dbReference type="GO" id="GO:0005524">
    <property type="term" value="F:ATP binding"/>
    <property type="evidence" value="ECO:0007669"/>
    <property type="project" value="UniProtKB-ARBA"/>
</dbReference>
<dbReference type="GO" id="GO:0051287">
    <property type="term" value="F:NAD binding"/>
    <property type="evidence" value="ECO:0007669"/>
    <property type="project" value="UniProtKB-ARBA"/>
</dbReference>
<dbReference type="PANTHER" id="PTHR40697:SF2">
    <property type="entry name" value="ATP-NAD KINASE-RELATED"/>
    <property type="match status" value="1"/>
</dbReference>
<dbReference type="GO" id="GO:0006741">
    <property type="term" value="P:NADP+ biosynthetic process"/>
    <property type="evidence" value="ECO:0007669"/>
    <property type="project" value="InterPro"/>
</dbReference>
<reference evidence="1 2" key="1">
    <citation type="submission" date="2006-03" db="EMBL/GenBank/DDBJ databases">
        <authorList>
            <person name="Pinhassi J."/>
            <person name="Pedros-Alio C."/>
            <person name="Ferriera S."/>
            <person name="Johnson J."/>
            <person name="Kravitz S."/>
            <person name="Halpern A."/>
            <person name="Remington K."/>
            <person name="Beeson K."/>
            <person name="Tran B."/>
            <person name="Rogers Y.-H."/>
            <person name="Friedman R."/>
            <person name="Venter J.C."/>
        </authorList>
    </citation>
    <scope>NUCLEOTIDE SEQUENCE [LARGE SCALE GENOMIC DNA]</scope>
    <source>
        <strain evidence="1 2">RED65</strain>
    </source>
</reference>
<dbReference type="EMBL" id="AAQH01000001">
    <property type="protein sequence ID" value="EAT13836.1"/>
    <property type="molecule type" value="Genomic_DNA"/>
</dbReference>